<accession>A0ABS0S9X8</accession>
<feature type="region of interest" description="Disordered" evidence="1">
    <location>
        <begin position="1"/>
        <end position="36"/>
    </location>
</feature>
<reference evidence="2 3" key="1">
    <citation type="submission" date="2020-10" db="EMBL/GenBank/DDBJ databases">
        <title>Aquamicrobium zhengzhouensis sp. nov., a exopolysaccharide producing bacterium isolated from farmland soil.</title>
        <authorList>
            <person name="Wang X."/>
        </authorList>
    </citation>
    <scope>NUCLEOTIDE SEQUENCE [LARGE SCALE GENOMIC DNA]</scope>
    <source>
        <strain evidence="3">cd-1</strain>
    </source>
</reference>
<evidence type="ECO:0000256" key="1">
    <source>
        <dbReference type="SAM" id="MobiDB-lite"/>
    </source>
</evidence>
<organism evidence="2 3">
    <name type="scientific">Aquamicrobium zhengzhouense</name>
    <dbReference type="NCBI Taxonomy" id="2781738"/>
    <lineage>
        <taxon>Bacteria</taxon>
        <taxon>Pseudomonadati</taxon>
        <taxon>Pseudomonadota</taxon>
        <taxon>Alphaproteobacteria</taxon>
        <taxon>Hyphomicrobiales</taxon>
        <taxon>Phyllobacteriaceae</taxon>
        <taxon>Aquamicrobium</taxon>
    </lineage>
</organism>
<dbReference type="EMBL" id="JADGMQ010000002">
    <property type="protein sequence ID" value="MBI1620098.1"/>
    <property type="molecule type" value="Genomic_DNA"/>
</dbReference>
<gene>
    <name evidence="2" type="ORF">IOD40_05400</name>
</gene>
<protein>
    <submittedName>
        <fullName evidence="2">Uncharacterized protein</fullName>
    </submittedName>
</protein>
<dbReference type="Proteomes" id="UP000601789">
    <property type="component" value="Unassembled WGS sequence"/>
</dbReference>
<keyword evidence="3" id="KW-1185">Reference proteome</keyword>
<evidence type="ECO:0000313" key="2">
    <source>
        <dbReference type="EMBL" id="MBI1620098.1"/>
    </source>
</evidence>
<feature type="compositionally biased region" description="Low complexity" evidence="1">
    <location>
        <begin position="1"/>
        <end position="15"/>
    </location>
</feature>
<sequence>MRGGSSSSQSDSTDQFPPRETPQGFPATGRLCLGERGSRTEYTERWHLRFRGAQRDLIDSCGGIERVAELTSYGKSTVGRRRSPGDRDEMPYRVALILEDDCGRPLLTRLMAEFNGRELSEQTEAGREVNELSAQVAELVEQAGKLVVETVRAKADGIVTPNEADGLRSINAVIARLNEEIASVLAGVKADGGLKVVGGGQG</sequence>
<name>A0ABS0S9X8_9HYPH</name>
<proteinExistence type="predicted"/>
<comment type="caution">
    <text evidence="2">The sequence shown here is derived from an EMBL/GenBank/DDBJ whole genome shotgun (WGS) entry which is preliminary data.</text>
</comment>
<dbReference type="RefSeq" id="WP_198475076.1">
    <property type="nucleotide sequence ID" value="NZ_JADGMQ010000002.1"/>
</dbReference>
<evidence type="ECO:0000313" key="3">
    <source>
        <dbReference type="Proteomes" id="UP000601789"/>
    </source>
</evidence>